<name>A0A975SVX4_9ACTN</name>
<dbReference type="Pfam" id="PF04024">
    <property type="entry name" value="PspC"/>
    <property type="match status" value="1"/>
</dbReference>
<dbReference type="PANTHER" id="PTHR33885:SF3">
    <property type="entry name" value="PHAGE SHOCK PROTEIN C"/>
    <property type="match status" value="1"/>
</dbReference>
<dbReference type="KEGG" id="nps:KRR39_15230"/>
<evidence type="ECO:0000313" key="9">
    <source>
        <dbReference type="EMBL" id="QWZ06866.1"/>
    </source>
</evidence>
<gene>
    <name evidence="9" type="ORF">KRR39_15230</name>
</gene>
<dbReference type="RefSeq" id="WP_216938175.1">
    <property type="nucleotide sequence ID" value="NZ_CP077062.1"/>
</dbReference>
<sequence>MNQTQGPSTTDDEQGTRSDEQATGLPGVDRHNLRHYEQLHRSVTDRKIAGVAGGLGRHLNVDPTILRVLFVVLCFFGGAGFVLYGAAWLFVPEDGRDQGAVSMSPSTRNAVLIAAGVLAALLLVGDSWHGIGFPWPVFLVGIGALVYLAVRDKDRPEGYTAPEAPAPSTAPEATDPSAGVPAGYDAGYAGVPAGYDAGYAAQPPAPPWVPVAQPAAPYQPPSRRKTGPKLFGFTLALVAAALGALGLYDVSGGDVLPSAYPALALAVIGLVLVLGAFVGRAGGLIFLGLVAAAALVVTSVVASIGGDFGGSDRLTVAPTSASRVLDNYAVNTGRAVVDLSNVRDPAGLDGRLVNVTGRAAELVVILPPGIRSDVTAGIDGPGEIDLPDRSAGGISTDRSGVYGTGTGLVTISTHLSAGHIDVRNP</sequence>
<keyword evidence="4 7" id="KW-1133">Transmembrane helix</keyword>
<feature type="region of interest" description="Disordered" evidence="6">
    <location>
        <begin position="1"/>
        <end position="27"/>
    </location>
</feature>
<feature type="transmembrane region" description="Helical" evidence="7">
    <location>
        <begin position="285"/>
        <end position="305"/>
    </location>
</feature>
<dbReference type="InterPro" id="IPR052027">
    <property type="entry name" value="PspC"/>
</dbReference>
<accession>A0A975SVX4</accession>
<evidence type="ECO:0000256" key="2">
    <source>
        <dbReference type="ARBA" id="ARBA00022475"/>
    </source>
</evidence>
<keyword evidence="5 7" id="KW-0472">Membrane</keyword>
<evidence type="ECO:0000256" key="5">
    <source>
        <dbReference type="ARBA" id="ARBA00023136"/>
    </source>
</evidence>
<dbReference type="EMBL" id="CP077062">
    <property type="protein sequence ID" value="QWZ06866.1"/>
    <property type="molecule type" value="Genomic_DNA"/>
</dbReference>
<evidence type="ECO:0000256" key="6">
    <source>
        <dbReference type="SAM" id="MobiDB-lite"/>
    </source>
</evidence>
<feature type="transmembrane region" description="Helical" evidence="7">
    <location>
        <begin position="230"/>
        <end position="248"/>
    </location>
</feature>
<feature type="transmembrane region" description="Helical" evidence="7">
    <location>
        <begin position="133"/>
        <end position="150"/>
    </location>
</feature>
<proteinExistence type="predicted"/>
<dbReference type="AlphaFoldDB" id="A0A975SVX4"/>
<evidence type="ECO:0000256" key="4">
    <source>
        <dbReference type="ARBA" id="ARBA00022989"/>
    </source>
</evidence>
<comment type="subcellular location">
    <subcellularLocation>
        <location evidence="1">Cell membrane</location>
        <topology evidence="1">Single-pass membrane protein</topology>
    </subcellularLocation>
</comment>
<dbReference type="InterPro" id="IPR007168">
    <property type="entry name" value="Phageshock_PspC_N"/>
</dbReference>
<evidence type="ECO:0000256" key="7">
    <source>
        <dbReference type="SAM" id="Phobius"/>
    </source>
</evidence>
<feature type="transmembrane region" description="Helical" evidence="7">
    <location>
        <begin position="65"/>
        <end position="90"/>
    </location>
</feature>
<dbReference type="PANTHER" id="PTHR33885">
    <property type="entry name" value="PHAGE SHOCK PROTEIN C"/>
    <property type="match status" value="1"/>
</dbReference>
<protein>
    <submittedName>
        <fullName evidence="9">PspC domain-containing protein</fullName>
    </submittedName>
</protein>
<keyword evidence="3 7" id="KW-0812">Transmembrane</keyword>
<evidence type="ECO:0000313" key="10">
    <source>
        <dbReference type="Proteomes" id="UP000683575"/>
    </source>
</evidence>
<dbReference type="GO" id="GO:0005886">
    <property type="term" value="C:plasma membrane"/>
    <property type="evidence" value="ECO:0007669"/>
    <property type="project" value="UniProtKB-SubCell"/>
</dbReference>
<keyword evidence="2" id="KW-1003">Cell membrane</keyword>
<evidence type="ECO:0000256" key="1">
    <source>
        <dbReference type="ARBA" id="ARBA00004162"/>
    </source>
</evidence>
<organism evidence="9 10">
    <name type="scientific">Nocardioides panacis</name>
    <dbReference type="NCBI Taxonomy" id="2849501"/>
    <lineage>
        <taxon>Bacteria</taxon>
        <taxon>Bacillati</taxon>
        <taxon>Actinomycetota</taxon>
        <taxon>Actinomycetes</taxon>
        <taxon>Propionibacteriales</taxon>
        <taxon>Nocardioidaceae</taxon>
        <taxon>Nocardioides</taxon>
    </lineage>
</organism>
<reference evidence="9" key="1">
    <citation type="submission" date="2021-06" db="EMBL/GenBank/DDBJ databases">
        <title>Complete genome sequence of Nocardioides sp. G188.</title>
        <authorList>
            <person name="Im W.-T."/>
        </authorList>
    </citation>
    <scope>NUCLEOTIDE SEQUENCE</scope>
    <source>
        <strain evidence="9">G188</strain>
    </source>
</reference>
<feature type="domain" description="Phage shock protein PspC N-terminal" evidence="8">
    <location>
        <begin position="38"/>
        <end position="93"/>
    </location>
</feature>
<feature type="region of interest" description="Disordered" evidence="6">
    <location>
        <begin position="158"/>
        <end position="177"/>
    </location>
</feature>
<dbReference type="Proteomes" id="UP000683575">
    <property type="component" value="Chromosome"/>
</dbReference>
<evidence type="ECO:0000259" key="8">
    <source>
        <dbReference type="Pfam" id="PF04024"/>
    </source>
</evidence>
<feature type="transmembrane region" description="Helical" evidence="7">
    <location>
        <begin position="260"/>
        <end position="278"/>
    </location>
</feature>
<evidence type="ECO:0000256" key="3">
    <source>
        <dbReference type="ARBA" id="ARBA00022692"/>
    </source>
</evidence>
<keyword evidence="10" id="KW-1185">Reference proteome</keyword>
<feature type="compositionally biased region" description="Low complexity" evidence="6">
    <location>
        <begin position="160"/>
        <end position="177"/>
    </location>
</feature>